<evidence type="ECO:0000313" key="3">
    <source>
        <dbReference type="EMBL" id="KAK3857469.1"/>
    </source>
</evidence>
<gene>
    <name evidence="3" type="ORF">Pcinc_036302</name>
</gene>
<evidence type="ECO:0000256" key="1">
    <source>
        <dbReference type="SAM" id="MobiDB-lite"/>
    </source>
</evidence>
<comment type="caution">
    <text evidence="3">The sequence shown here is derived from an EMBL/GenBank/DDBJ whole genome shotgun (WGS) entry which is preliminary data.</text>
</comment>
<dbReference type="Proteomes" id="UP001286313">
    <property type="component" value="Unassembled WGS sequence"/>
</dbReference>
<evidence type="ECO:0000256" key="2">
    <source>
        <dbReference type="SAM" id="SignalP"/>
    </source>
</evidence>
<name>A0AAE1BY43_PETCI</name>
<sequence>MKFLVLSCLVVVAVALPQYDPRDQEATVIVDERSDNGDGNFQYRFQTSNGIETQKVGVPGTQGQSKHERRLQLHPSRRHCCSGQLRC</sequence>
<evidence type="ECO:0000313" key="4">
    <source>
        <dbReference type="Proteomes" id="UP001286313"/>
    </source>
</evidence>
<organism evidence="3 4">
    <name type="scientific">Petrolisthes cinctipes</name>
    <name type="common">Flat porcelain crab</name>
    <dbReference type="NCBI Taxonomy" id="88211"/>
    <lineage>
        <taxon>Eukaryota</taxon>
        <taxon>Metazoa</taxon>
        <taxon>Ecdysozoa</taxon>
        <taxon>Arthropoda</taxon>
        <taxon>Crustacea</taxon>
        <taxon>Multicrustacea</taxon>
        <taxon>Malacostraca</taxon>
        <taxon>Eumalacostraca</taxon>
        <taxon>Eucarida</taxon>
        <taxon>Decapoda</taxon>
        <taxon>Pleocyemata</taxon>
        <taxon>Anomura</taxon>
        <taxon>Galatheoidea</taxon>
        <taxon>Porcellanidae</taxon>
        <taxon>Petrolisthes</taxon>
    </lineage>
</organism>
<proteinExistence type="predicted"/>
<keyword evidence="4" id="KW-1185">Reference proteome</keyword>
<protein>
    <submittedName>
        <fullName evidence="3">Uncharacterized protein</fullName>
    </submittedName>
</protein>
<feature type="signal peptide" evidence="2">
    <location>
        <begin position="1"/>
        <end position="15"/>
    </location>
</feature>
<feature type="region of interest" description="Disordered" evidence="1">
    <location>
        <begin position="52"/>
        <end position="73"/>
    </location>
</feature>
<dbReference type="AlphaFoldDB" id="A0AAE1BY43"/>
<accession>A0AAE1BY43</accession>
<dbReference type="EMBL" id="JAWQEG010005600">
    <property type="protein sequence ID" value="KAK3857469.1"/>
    <property type="molecule type" value="Genomic_DNA"/>
</dbReference>
<reference evidence="3" key="1">
    <citation type="submission" date="2023-10" db="EMBL/GenBank/DDBJ databases">
        <title>Genome assemblies of two species of porcelain crab, Petrolisthes cinctipes and Petrolisthes manimaculis (Anomura: Porcellanidae).</title>
        <authorList>
            <person name="Angst P."/>
        </authorList>
    </citation>
    <scope>NUCLEOTIDE SEQUENCE</scope>
    <source>
        <strain evidence="3">PB745_01</strain>
        <tissue evidence="3">Gill</tissue>
    </source>
</reference>
<keyword evidence="2" id="KW-0732">Signal</keyword>
<feature type="chain" id="PRO_5042091240" evidence="2">
    <location>
        <begin position="16"/>
        <end position="87"/>
    </location>
</feature>